<protein>
    <submittedName>
        <fullName evidence="1">Uncharacterized protein</fullName>
    </submittedName>
</protein>
<dbReference type="Proteomes" id="UP000078486">
    <property type="component" value="Unassembled WGS sequence"/>
</dbReference>
<dbReference type="AlphaFoldDB" id="A0A178IPF7"/>
<proteinExistence type="predicted"/>
<keyword evidence="2" id="KW-1185">Reference proteome</keyword>
<dbReference type="STRING" id="1184151.AW736_01690"/>
<organism evidence="1 2">
    <name type="scientific">Termitidicoccus mucosus</name>
    <dbReference type="NCBI Taxonomy" id="1184151"/>
    <lineage>
        <taxon>Bacteria</taxon>
        <taxon>Pseudomonadati</taxon>
        <taxon>Verrucomicrobiota</taxon>
        <taxon>Opitutia</taxon>
        <taxon>Opitutales</taxon>
        <taxon>Opitutaceae</taxon>
        <taxon>Termitidicoccus</taxon>
    </lineage>
</organism>
<accession>A0A178IPF7</accession>
<gene>
    <name evidence="1" type="ORF">AW736_01690</name>
</gene>
<evidence type="ECO:0000313" key="2">
    <source>
        <dbReference type="Proteomes" id="UP000078486"/>
    </source>
</evidence>
<dbReference type="EMBL" id="LRRQ01000015">
    <property type="protein sequence ID" value="OAM91780.1"/>
    <property type="molecule type" value="Genomic_DNA"/>
</dbReference>
<comment type="caution">
    <text evidence="1">The sequence shown here is derived from an EMBL/GenBank/DDBJ whole genome shotgun (WGS) entry which is preliminary data.</text>
</comment>
<name>A0A178IPF7_9BACT</name>
<evidence type="ECO:0000313" key="1">
    <source>
        <dbReference type="EMBL" id="OAM91780.1"/>
    </source>
</evidence>
<sequence length="143" mass="15479">MVLEKLTSTSWLHLTKLMLGGLEPIEMQFAKLPGKPAGALWAKSFKTSPALLFKSLDLHKLFGYPTLSGQAGNTGKKNLWLFTDKQNTFVAIDEGLIARGHFNVCTLAPSLPDGIAAIRQLLRAAIDKTNPALAPSTPPLRIS</sequence>
<reference evidence="1 2" key="1">
    <citation type="submission" date="2016-01" db="EMBL/GenBank/DDBJ databases">
        <title>High potential of lignocellulose degradation of a new Verrucomicrobia species.</title>
        <authorList>
            <person name="Wang Y."/>
            <person name="Shi Y."/>
            <person name="Qiu Z."/>
            <person name="Liu S."/>
            <person name="Yang H."/>
        </authorList>
    </citation>
    <scope>NUCLEOTIDE SEQUENCE [LARGE SCALE GENOMIC DNA]</scope>
    <source>
        <strain evidence="1 2">TSB47</strain>
    </source>
</reference>